<dbReference type="GO" id="GO:0016301">
    <property type="term" value="F:kinase activity"/>
    <property type="evidence" value="ECO:0007669"/>
    <property type="project" value="UniProtKB-KW"/>
</dbReference>
<evidence type="ECO:0000313" key="5">
    <source>
        <dbReference type="Proteomes" id="UP000591131"/>
    </source>
</evidence>
<dbReference type="PANTHER" id="PTHR10584:SF166">
    <property type="entry name" value="RIBOKINASE"/>
    <property type="match status" value="1"/>
</dbReference>
<accession>A0A7J6MK48</accession>
<name>A0A7J6MK48_PERCH</name>
<dbReference type="InterPro" id="IPR011611">
    <property type="entry name" value="PfkB_dom"/>
</dbReference>
<keyword evidence="5" id="KW-1185">Reference proteome</keyword>
<dbReference type="OrthoDB" id="204058at2759"/>
<reference evidence="4 5" key="1">
    <citation type="submission" date="2020-04" db="EMBL/GenBank/DDBJ databases">
        <title>Perkinsus chesapeaki whole genome sequence.</title>
        <authorList>
            <person name="Bogema D.R."/>
        </authorList>
    </citation>
    <scope>NUCLEOTIDE SEQUENCE [LARGE SCALE GENOMIC DNA]</scope>
    <source>
        <strain evidence="4">ATCC PRA-425</strain>
    </source>
</reference>
<gene>
    <name evidence="4" type="ORF">FOL47_001160</name>
</gene>
<evidence type="ECO:0000259" key="3">
    <source>
        <dbReference type="Pfam" id="PF00294"/>
    </source>
</evidence>
<dbReference type="Proteomes" id="UP000591131">
    <property type="component" value="Unassembled WGS sequence"/>
</dbReference>
<organism evidence="4 5">
    <name type="scientific">Perkinsus chesapeaki</name>
    <name type="common">Clam parasite</name>
    <name type="synonym">Perkinsus andrewsi</name>
    <dbReference type="NCBI Taxonomy" id="330153"/>
    <lineage>
        <taxon>Eukaryota</taxon>
        <taxon>Sar</taxon>
        <taxon>Alveolata</taxon>
        <taxon>Perkinsozoa</taxon>
        <taxon>Perkinsea</taxon>
        <taxon>Perkinsida</taxon>
        <taxon>Perkinsidae</taxon>
        <taxon>Perkinsus</taxon>
    </lineage>
</organism>
<dbReference type="InterPro" id="IPR029056">
    <property type="entry name" value="Ribokinase-like"/>
</dbReference>
<keyword evidence="2" id="KW-0418">Kinase</keyword>
<dbReference type="PANTHER" id="PTHR10584">
    <property type="entry name" value="SUGAR KINASE"/>
    <property type="match status" value="1"/>
</dbReference>
<evidence type="ECO:0000256" key="1">
    <source>
        <dbReference type="ARBA" id="ARBA00022679"/>
    </source>
</evidence>
<dbReference type="Gene3D" id="3.40.1190.20">
    <property type="match status" value="1"/>
</dbReference>
<keyword evidence="1" id="KW-0808">Transferase</keyword>
<dbReference type="EMBL" id="JAAPAO010000126">
    <property type="protein sequence ID" value="KAF4671865.1"/>
    <property type="molecule type" value="Genomic_DNA"/>
</dbReference>
<evidence type="ECO:0000256" key="2">
    <source>
        <dbReference type="ARBA" id="ARBA00022777"/>
    </source>
</evidence>
<dbReference type="AlphaFoldDB" id="A0A7J6MK48"/>
<protein>
    <recommendedName>
        <fullName evidence="3">Carbohydrate kinase PfkB domain-containing protein</fullName>
    </recommendedName>
</protein>
<evidence type="ECO:0000313" key="4">
    <source>
        <dbReference type="EMBL" id="KAF4671865.1"/>
    </source>
</evidence>
<feature type="domain" description="Carbohydrate kinase PfkB" evidence="3">
    <location>
        <begin position="42"/>
        <end position="370"/>
    </location>
</feature>
<sequence length="374" mass="39797">MDKSRSRLVGGAAVVLLSGAIGLAYLVKERKRYNKSSSPIAVAIVGDSFCDVICRLEKDDLPQWGEDRLAKSVDRLAGGSALNCAVWLRYCNPAATVSIVKTFDDGDFAGQVLKARLNESRVKILPLRGIQQQYDSGVCVCLSGTEDRAFVSKRGTIGKMKSSDIDIDAFFESMSHDDTPIRHLHLAGYYNCEGLWEGAVDLVSRAKAASCTVSLSPQFDATGQWDGNIGELLGLIDLFICNNEEASHIAKALGATKGGRIHVLVTKEGVDVKAERDASHILYHGLACCSHPNKNLQVVVTLSEKGAFVVSTRGLHYCSAEKVELVDACGAGDAFTAAFINSWLSDRSDESSALQAGCHAGALAVGVAGGSVTP</sequence>
<proteinExistence type="predicted"/>
<dbReference type="SUPFAM" id="SSF53613">
    <property type="entry name" value="Ribokinase-like"/>
    <property type="match status" value="1"/>
</dbReference>
<comment type="caution">
    <text evidence="4">The sequence shown here is derived from an EMBL/GenBank/DDBJ whole genome shotgun (WGS) entry which is preliminary data.</text>
</comment>
<dbReference type="Pfam" id="PF00294">
    <property type="entry name" value="PfkB"/>
    <property type="match status" value="1"/>
</dbReference>